<feature type="binding site" evidence="5">
    <location>
        <position position="376"/>
    </location>
    <ligand>
        <name>substrate</name>
    </ligand>
</feature>
<evidence type="ECO:0000256" key="3">
    <source>
        <dbReference type="ARBA" id="ARBA00022898"/>
    </source>
</evidence>
<feature type="domain" description="Orn/DAP/Arg decarboxylase 2 N-terminal" evidence="9">
    <location>
        <begin position="50"/>
        <end position="287"/>
    </location>
</feature>
<dbReference type="RefSeq" id="WP_259311896.1">
    <property type="nucleotide sequence ID" value="NZ_CP087164.1"/>
</dbReference>
<accession>A0A9E6Y0I2</accession>
<dbReference type="SUPFAM" id="SSF50621">
    <property type="entry name" value="Alanine racemase C-terminal domain-like"/>
    <property type="match status" value="1"/>
</dbReference>
<feature type="binding site" evidence="5">
    <location>
        <position position="348"/>
    </location>
    <ligand>
        <name>substrate</name>
    </ligand>
</feature>
<dbReference type="NCBIfam" id="TIGR01048">
    <property type="entry name" value="lysA"/>
    <property type="match status" value="1"/>
</dbReference>
<dbReference type="EMBL" id="CP087164">
    <property type="protein sequence ID" value="UGS37854.1"/>
    <property type="molecule type" value="Genomic_DNA"/>
</dbReference>
<feature type="binding site" evidence="5">
    <location>
        <position position="243"/>
    </location>
    <ligand>
        <name>pyridoxal 5'-phosphate</name>
        <dbReference type="ChEBI" id="CHEBI:597326"/>
    </ligand>
</feature>
<dbReference type="Pfam" id="PF02784">
    <property type="entry name" value="Orn_Arg_deC_N"/>
    <property type="match status" value="1"/>
</dbReference>
<protein>
    <recommendedName>
        <fullName evidence="5 6">Diaminopimelate decarboxylase</fullName>
        <shortName evidence="5">DAP decarboxylase</shortName>
        <shortName evidence="5">DAPDC</shortName>
        <ecNumber evidence="5 6">4.1.1.20</ecNumber>
    </recommendedName>
</protein>
<feature type="binding site" evidence="5">
    <location>
        <begin position="280"/>
        <end position="283"/>
    </location>
    <ligand>
        <name>pyridoxal 5'-phosphate</name>
        <dbReference type="ChEBI" id="CHEBI:597326"/>
    </ligand>
</feature>
<sequence length="417" mass="44105">MAVTQQLSPAYPQPSRLDERGVLEIGGCDALELAREFGTPAYVVSEDDLRGRARAMLAAYGARAERFEVVFASKAFPCTAVYRVFAEEGLGCDVASGGELAMALAAGFDPARIYFHGNAKSVGELRAALDARVGTIVVDNGDEIARLEALLGGRTQRVLLRVTPDVRGETHAAISTGQADSKFGVSMADAPAAIARLQAAPGLDLAGLHFHIGSQLLDVVPYLRAVAAVAELGDFPIVNVGGGLGAAYTDERPPSIEEYVAAKVDAVQAHLGLDRVIVDEPGRALVANSTVTLYTVQSVKRNVSTWVGVDGGMSDNLRPMLYGARYEVQVADRFGGDVLCHVAGKHCESGDVIARDVMLDDPRPGDVLVTPATGAYGHALANNYNGVPRPPVVFVKDGDARLVVRRETSEDLLARDV</sequence>
<feature type="binding site" evidence="5">
    <location>
        <position position="322"/>
    </location>
    <ligand>
        <name>substrate</name>
    </ligand>
</feature>
<keyword evidence="11" id="KW-1185">Reference proteome</keyword>
<evidence type="ECO:0000256" key="7">
    <source>
        <dbReference type="PIRSR" id="PIRSR600183-50"/>
    </source>
</evidence>
<dbReference type="InterPro" id="IPR009006">
    <property type="entry name" value="Ala_racemase/Decarboxylase_C"/>
</dbReference>
<dbReference type="InterPro" id="IPR022644">
    <property type="entry name" value="De-COase2_N"/>
</dbReference>
<evidence type="ECO:0000256" key="2">
    <source>
        <dbReference type="ARBA" id="ARBA00022793"/>
    </source>
</evidence>
<dbReference type="GO" id="GO:0009089">
    <property type="term" value="P:lysine biosynthetic process via diaminopimelate"/>
    <property type="evidence" value="ECO:0007669"/>
    <property type="project" value="UniProtKB-UniRule"/>
</dbReference>
<dbReference type="CDD" id="cd06828">
    <property type="entry name" value="PLPDE_III_DapDC"/>
    <property type="match status" value="1"/>
</dbReference>
<proteinExistence type="inferred from homology"/>
<comment type="function">
    <text evidence="5">Specifically catalyzes the decarboxylation of meso-diaminopimelate (meso-DAP) to L-lysine.</text>
</comment>
<dbReference type="InterPro" id="IPR029066">
    <property type="entry name" value="PLP-binding_barrel"/>
</dbReference>
<keyword evidence="5 8" id="KW-0457">Lysine biosynthesis</keyword>
<evidence type="ECO:0000256" key="1">
    <source>
        <dbReference type="ARBA" id="ARBA00001933"/>
    </source>
</evidence>
<dbReference type="KEGG" id="sbae:DSM104329_04275"/>
<feature type="active site" description="Proton donor" evidence="7">
    <location>
        <position position="347"/>
    </location>
</feature>
<feature type="binding site" evidence="5">
    <location>
        <position position="318"/>
    </location>
    <ligand>
        <name>substrate</name>
    </ligand>
</feature>
<evidence type="ECO:0000313" key="10">
    <source>
        <dbReference type="EMBL" id="UGS37854.1"/>
    </source>
</evidence>
<feature type="modified residue" description="N6-(pyridoxal phosphate)lysine" evidence="5 7">
    <location>
        <position position="74"/>
    </location>
</feature>
<keyword evidence="5" id="KW-0028">Amino-acid biosynthesis</keyword>
<dbReference type="GO" id="GO:0030170">
    <property type="term" value="F:pyridoxal phosphate binding"/>
    <property type="evidence" value="ECO:0007669"/>
    <property type="project" value="UniProtKB-UniRule"/>
</dbReference>
<dbReference type="Proteomes" id="UP001162834">
    <property type="component" value="Chromosome"/>
</dbReference>
<dbReference type="Gene3D" id="3.20.20.10">
    <property type="entry name" value="Alanine racemase"/>
    <property type="match status" value="1"/>
</dbReference>
<dbReference type="Gene3D" id="2.40.37.10">
    <property type="entry name" value="Lyase, Ornithine Decarboxylase, Chain A, domain 1"/>
    <property type="match status" value="1"/>
</dbReference>
<dbReference type="InterPro" id="IPR002986">
    <property type="entry name" value="DAP_deCOOHase_LysA"/>
</dbReference>
<dbReference type="HAMAP" id="MF_02120">
    <property type="entry name" value="LysA"/>
    <property type="match status" value="1"/>
</dbReference>
<comment type="catalytic activity">
    <reaction evidence="5 8">
        <text>meso-2,6-diaminopimelate + H(+) = L-lysine + CO2</text>
        <dbReference type="Rhea" id="RHEA:15101"/>
        <dbReference type="ChEBI" id="CHEBI:15378"/>
        <dbReference type="ChEBI" id="CHEBI:16526"/>
        <dbReference type="ChEBI" id="CHEBI:32551"/>
        <dbReference type="ChEBI" id="CHEBI:57791"/>
        <dbReference type="EC" id="4.1.1.20"/>
    </reaction>
</comment>
<reference evidence="10" key="1">
    <citation type="journal article" date="2022" name="Int. J. Syst. Evol. Microbiol.">
        <title>Pseudomonas aegrilactucae sp. nov. and Pseudomonas morbosilactucae sp. nov., pathogens causing bacterial rot of lettuce in Japan.</title>
        <authorList>
            <person name="Sawada H."/>
            <person name="Fujikawa T."/>
            <person name="Satou M."/>
        </authorList>
    </citation>
    <scope>NUCLEOTIDE SEQUENCE</scope>
    <source>
        <strain evidence="10">0166_1</strain>
    </source>
</reference>
<comment type="similarity">
    <text evidence="5">Belongs to the Orn/Lys/Arg decarboxylase class-II family. LysA subfamily.</text>
</comment>
<dbReference type="PRINTS" id="PR01179">
    <property type="entry name" value="ODADCRBXLASE"/>
</dbReference>
<dbReference type="SUPFAM" id="SSF51419">
    <property type="entry name" value="PLP-binding barrel"/>
    <property type="match status" value="1"/>
</dbReference>
<name>A0A9E6Y0I2_9ACTN</name>
<dbReference type="PANTHER" id="PTHR43727:SF2">
    <property type="entry name" value="GROUP IV DECARBOXYLASE"/>
    <property type="match status" value="1"/>
</dbReference>
<dbReference type="GO" id="GO:0008836">
    <property type="term" value="F:diaminopimelate decarboxylase activity"/>
    <property type="evidence" value="ECO:0007669"/>
    <property type="project" value="UniProtKB-UniRule"/>
</dbReference>
<dbReference type="EC" id="4.1.1.20" evidence="5 6"/>
<dbReference type="FunFam" id="3.20.20.10:FF:000003">
    <property type="entry name" value="Diaminopimelate decarboxylase"/>
    <property type="match status" value="1"/>
</dbReference>
<evidence type="ECO:0000256" key="6">
    <source>
        <dbReference type="NCBIfam" id="TIGR01048"/>
    </source>
</evidence>
<gene>
    <name evidence="5 10" type="primary">lysA</name>
    <name evidence="10" type="ORF">DSM104329_04275</name>
</gene>
<organism evidence="10 11">
    <name type="scientific">Capillimicrobium parvum</name>
    <dbReference type="NCBI Taxonomy" id="2884022"/>
    <lineage>
        <taxon>Bacteria</taxon>
        <taxon>Bacillati</taxon>
        <taxon>Actinomycetota</taxon>
        <taxon>Thermoleophilia</taxon>
        <taxon>Solirubrobacterales</taxon>
        <taxon>Capillimicrobiaceae</taxon>
        <taxon>Capillimicrobium</taxon>
    </lineage>
</organism>
<dbReference type="AlphaFoldDB" id="A0A9E6Y0I2"/>
<dbReference type="InterPro" id="IPR000183">
    <property type="entry name" value="Orn/DAP/Arg_de-COase"/>
</dbReference>
<evidence type="ECO:0000259" key="9">
    <source>
        <dbReference type="Pfam" id="PF02784"/>
    </source>
</evidence>
<feature type="binding site" evidence="5">
    <location>
        <position position="376"/>
    </location>
    <ligand>
        <name>pyridoxal 5'-phosphate</name>
        <dbReference type="ChEBI" id="CHEBI:597326"/>
    </ligand>
</feature>
<keyword evidence="4 5" id="KW-0456">Lyase</keyword>
<comment type="cofactor">
    <cofactor evidence="1 5 7 8">
        <name>pyridoxal 5'-phosphate</name>
        <dbReference type="ChEBI" id="CHEBI:597326"/>
    </cofactor>
</comment>
<evidence type="ECO:0000256" key="4">
    <source>
        <dbReference type="ARBA" id="ARBA00023239"/>
    </source>
</evidence>
<keyword evidence="3 5" id="KW-0663">Pyridoxal phosphate</keyword>
<comment type="pathway">
    <text evidence="5 8">Amino-acid biosynthesis; L-lysine biosynthesis via DAP pathway; L-lysine from DL-2,6-diaminopimelate: step 1/1.</text>
</comment>
<dbReference type="PRINTS" id="PR01181">
    <property type="entry name" value="DAPDCRBXLASE"/>
</dbReference>
<feature type="binding site" evidence="5">
    <location>
        <position position="283"/>
    </location>
    <ligand>
        <name>substrate</name>
    </ligand>
</feature>
<evidence type="ECO:0000256" key="8">
    <source>
        <dbReference type="RuleBase" id="RU003738"/>
    </source>
</evidence>
<keyword evidence="2 5" id="KW-0210">Decarboxylase</keyword>
<comment type="subunit">
    <text evidence="5">Homodimer.</text>
</comment>
<dbReference type="PANTHER" id="PTHR43727">
    <property type="entry name" value="DIAMINOPIMELATE DECARBOXYLASE"/>
    <property type="match status" value="1"/>
</dbReference>
<evidence type="ECO:0000313" key="11">
    <source>
        <dbReference type="Proteomes" id="UP001162834"/>
    </source>
</evidence>
<evidence type="ECO:0000256" key="5">
    <source>
        <dbReference type="HAMAP-Rule" id="MF_02120"/>
    </source>
</evidence>